<accession>A0A4S3JUV4</accession>
<comment type="caution">
    <text evidence="1">The sequence shown here is derived from an EMBL/GenBank/DDBJ whole genome shotgun (WGS) entry which is preliminary data.</text>
</comment>
<reference evidence="1 2" key="1">
    <citation type="submission" date="2019-03" db="EMBL/GenBank/DDBJ databases">
        <title>The genome sequence of a newly discovered highly antifungal drug resistant Aspergillus species, Aspergillus tanneri NIH 1004.</title>
        <authorList>
            <person name="Mounaud S."/>
            <person name="Singh I."/>
            <person name="Joardar V."/>
            <person name="Pakala S."/>
            <person name="Pakala S."/>
            <person name="Venepally P."/>
            <person name="Hoover J."/>
            <person name="Nierman W."/>
            <person name="Chung J."/>
            <person name="Losada L."/>
        </authorList>
    </citation>
    <scope>NUCLEOTIDE SEQUENCE [LARGE SCALE GENOMIC DNA]</scope>
    <source>
        <strain evidence="1 2">NIH1004</strain>
    </source>
</reference>
<dbReference type="AlphaFoldDB" id="A0A4S3JUV4"/>
<proteinExistence type="predicted"/>
<keyword evidence="2" id="KW-1185">Reference proteome</keyword>
<evidence type="ECO:0000313" key="2">
    <source>
        <dbReference type="Proteomes" id="UP000308092"/>
    </source>
</evidence>
<protein>
    <submittedName>
        <fullName evidence="1">Uncharacterized protein</fullName>
    </submittedName>
</protein>
<evidence type="ECO:0000313" key="1">
    <source>
        <dbReference type="EMBL" id="THC99163.1"/>
    </source>
</evidence>
<organism evidence="1 2">
    <name type="scientific">Aspergillus tanneri</name>
    <dbReference type="NCBI Taxonomy" id="1220188"/>
    <lineage>
        <taxon>Eukaryota</taxon>
        <taxon>Fungi</taxon>
        <taxon>Dikarya</taxon>
        <taxon>Ascomycota</taxon>
        <taxon>Pezizomycotina</taxon>
        <taxon>Eurotiomycetes</taxon>
        <taxon>Eurotiomycetidae</taxon>
        <taxon>Eurotiales</taxon>
        <taxon>Aspergillaceae</taxon>
        <taxon>Aspergillus</taxon>
        <taxon>Aspergillus subgen. Circumdati</taxon>
    </lineage>
</organism>
<gene>
    <name evidence="1" type="ORF">EYZ11_001338</name>
</gene>
<sequence>MYVIPPGPGRLRTLLRNGRITSGHGVYRKLGKRLKVIGMNMIKVWTADGA</sequence>
<dbReference type="EMBL" id="SOSA01000024">
    <property type="protein sequence ID" value="THC99163.1"/>
    <property type="molecule type" value="Genomic_DNA"/>
</dbReference>
<dbReference type="Proteomes" id="UP000308092">
    <property type="component" value="Unassembled WGS sequence"/>
</dbReference>
<name>A0A4S3JUV4_9EURO</name>
<dbReference type="VEuPathDB" id="FungiDB:EYZ11_001338"/>